<name>A0A075FQG9_9EURY</name>
<feature type="region of interest" description="Disordered" evidence="2">
    <location>
        <begin position="1"/>
        <end position="52"/>
    </location>
</feature>
<dbReference type="InterPro" id="IPR001017">
    <property type="entry name" value="DH_E1"/>
</dbReference>
<proteinExistence type="predicted"/>
<feature type="domain" description="Dehydrogenase E1 component" evidence="3">
    <location>
        <begin position="88"/>
        <end position="377"/>
    </location>
</feature>
<dbReference type="Pfam" id="PF00676">
    <property type="entry name" value="E1_dh"/>
    <property type="match status" value="1"/>
</dbReference>
<dbReference type="InterPro" id="IPR029061">
    <property type="entry name" value="THDP-binding"/>
</dbReference>
<gene>
    <name evidence="4" type="primary">bkdA1</name>
</gene>
<dbReference type="EC" id="1.2.4.4" evidence="4"/>
<dbReference type="EMBL" id="KF900349">
    <property type="protein sequence ID" value="AIE91791.1"/>
    <property type="molecule type" value="Genomic_DNA"/>
</dbReference>
<evidence type="ECO:0000313" key="4">
    <source>
        <dbReference type="EMBL" id="AIE91791.1"/>
    </source>
</evidence>
<dbReference type="SUPFAM" id="SSF52518">
    <property type="entry name" value="Thiamin diphosphate-binding fold (THDP-binding)"/>
    <property type="match status" value="1"/>
</dbReference>
<dbReference type="GO" id="GO:0044272">
    <property type="term" value="P:sulfur compound biosynthetic process"/>
    <property type="evidence" value="ECO:0007669"/>
    <property type="project" value="UniProtKB-ARBA"/>
</dbReference>
<organism evidence="4">
    <name type="scientific">uncultured marine group II/III euryarchaeote AD1000_16_A02</name>
    <dbReference type="NCBI Taxonomy" id="1457730"/>
    <lineage>
        <taxon>Archaea</taxon>
        <taxon>Methanobacteriati</taxon>
        <taxon>Methanobacteriota</taxon>
        <taxon>environmental samples</taxon>
    </lineage>
</organism>
<dbReference type="CDD" id="cd02000">
    <property type="entry name" value="TPP_E1_PDC_ADC_BCADC"/>
    <property type="match status" value="1"/>
</dbReference>
<accession>A0A075FQG9</accession>
<sequence length="413" mass="45940">MTGDEQGGGLDGFTVPDAPSRPGEESHFEPWTYTPGDLSQPDPKTCTSEDTTDHAEGLIRVLDDEGVASGAWNPNLSVDELRLGLEQMCRLRIFDDRMMKMQRTGKLSFYMRSLGEEAIAISQTMALQDHDWLFPTYRQPGCQFVRGRSMVSMINHCIGNVEDNVKGRQMPVHYTYKDGYYISVSSPVGTQFSQAVGVAMASAYKGEDQATITWIGDGASAEGDYHYAVNFASVFKPPIILCVVNNQWAISTHKNFASGGENFATRALPYGIPSLRVDGNDFLALYSVTQWARERAAAGMGATHIEILTYRTGAHSSSDDASRYRPADEHDYWPGGDPIDRLKNHLILNGDWSEEQHSELEQELDEEVVAAYKEAVTHGDLANGPWPPASTIFTEVYEEVPWHIQEQREELGK</sequence>
<dbReference type="Gene3D" id="3.40.50.970">
    <property type="match status" value="1"/>
</dbReference>
<evidence type="ECO:0000256" key="1">
    <source>
        <dbReference type="ARBA" id="ARBA00023002"/>
    </source>
</evidence>
<evidence type="ECO:0000256" key="2">
    <source>
        <dbReference type="SAM" id="MobiDB-lite"/>
    </source>
</evidence>
<dbReference type="GO" id="GO:0003863">
    <property type="term" value="F:branched-chain 2-oxo acid dehydrogenase activity"/>
    <property type="evidence" value="ECO:0007669"/>
    <property type="project" value="UniProtKB-EC"/>
</dbReference>
<protein>
    <submittedName>
        <fullName evidence="4">2-oxoisovalerate dehydrogenase alpha subunit (BkdA1)</fullName>
        <ecNumber evidence="4">1.2.4.4</ecNumber>
    </submittedName>
</protein>
<reference evidence="4" key="1">
    <citation type="journal article" date="2014" name="Genome Biol. Evol.">
        <title>Pangenome evidence for extensive interdomain horizontal transfer affecting lineage core and shell genes in uncultured planktonic thaumarchaeota and euryarchaeota.</title>
        <authorList>
            <person name="Deschamps P."/>
            <person name="Zivanovic Y."/>
            <person name="Moreira D."/>
            <person name="Rodriguez-Valera F."/>
            <person name="Lopez-Garcia P."/>
        </authorList>
    </citation>
    <scope>NUCLEOTIDE SEQUENCE</scope>
</reference>
<evidence type="ECO:0000259" key="3">
    <source>
        <dbReference type="Pfam" id="PF00676"/>
    </source>
</evidence>
<keyword evidence="1 4" id="KW-0560">Oxidoreductase</keyword>
<dbReference type="GO" id="GO:0009083">
    <property type="term" value="P:branched-chain amino acid catabolic process"/>
    <property type="evidence" value="ECO:0007669"/>
    <property type="project" value="TreeGrafter"/>
</dbReference>
<dbReference type="AlphaFoldDB" id="A0A075FQG9"/>
<dbReference type="InterPro" id="IPR050771">
    <property type="entry name" value="Alpha-ketoacid_DH_E1_comp"/>
</dbReference>
<dbReference type="PANTHER" id="PTHR43380">
    <property type="entry name" value="2-OXOISOVALERATE DEHYDROGENASE SUBUNIT ALPHA, MITOCHONDRIAL"/>
    <property type="match status" value="1"/>
</dbReference>
<feature type="compositionally biased region" description="Gly residues" evidence="2">
    <location>
        <begin position="1"/>
        <end position="11"/>
    </location>
</feature>
<dbReference type="PANTHER" id="PTHR43380:SF1">
    <property type="entry name" value="2-OXOISOVALERATE DEHYDROGENASE SUBUNIT ALPHA, MITOCHONDRIAL"/>
    <property type="match status" value="1"/>
</dbReference>